<gene>
    <name evidence="2" type="primary">cas6</name>
    <name evidence="2" type="ORF">HYY20_10290</name>
</gene>
<name>A0A932FZ98_UNCTE</name>
<sequence>LPYFVLAFSELGKVGLGKGPGRYQLREVFGLDESGGRQRLYASEKGALLGTPTLLHPGRPQERDCARESLALRFLTPTRIRYQEDLCLDLEFHILIRSLLRRLSSLAYFHCGLDPEGLDFRSWIARAETVGLGRRELRWYDWERYSVRQYARMMLGGFVGEVSFVGELGPFMPMIRLGEWLHAGKGTSFGLGRYEVMEIGFRRNFL</sequence>
<dbReference type="InterPro" id="IPR019267">
    <property type="entry name" value="CRISPR-assoc_Cas6_C"/>
</dbReference>
<dbReference type="Gene3D" id="3.30.70.1900">
    <property type="match status" value="1"/>
</dbReference>
<evidence type="ECO:0000259" key="1">
    <source>
        <dbReference type="Pfam" id="PF10040"/>
    </source>
</evidence>
<feature type="non-terminal residue" evidence="2">
    <location>
        <position position="1"/>
    </location>
</feature>
<organism evidence="2 3">
    <name type="scientific">Tectimicrobiota bacterium</name>
    <dbReference type="NCBI Taxonomy" id="2528274"/>
    <lineage>
        <taxon>Bacteria</taxon>
        <taxon>Pseudomonadati</taxon>
        <taxon>Nitrospinota/Tectimicrobiota group</taxon>
        <taxon>Candidatus Tectimicrobiota</taxon>
    </lineage>
</organism>
<evidence type="ECO:0000313" key="2">
    <source>
        <dbReference type="EMBL" id="MBI2877259.1"/>
    </source>
</evidence>
<dbReference type="AlphaFoldDB" id="A0A932FZ98"/>
<proteinExistence type="predicted"/>
<dbReference type="Pfam" id="PF10040">
    <property type="entry name" value="CRISPR_Cas6"/>
    <property type="match status" value="1"/>
</dbReference>
<protein>
    <submittedName>
        <fullName evidence="2">CRISPR system precrRNA processing endoribonuclease RAMP protein Cas6</fullName>
    </submittedName>
</protein>
<feature type="domain" description="CRISPR-associated protein Cas6 C-terminal" evidence="1">
    <location>
        <begin position="72"/>
        <end position="194"/>
    </location>
</feature>
<dbReference type="EMBL" id="JACPRF010000312">
    <property type="protein sequence ID" value="MBI2877259.1"/>
    <property type="molecule type" value="Genomic_DNA"/>
</dbReference>
<evidence type="ECO:0000313" key="3">
    <source>
        <dbReference type="Proteomes" id="UP000769766"/>
    </source>
</evidence>
<comment type="caution">
    <text evidence="2">The sequence shown here is derived from an EMBL/GenBank/DDBJ whole genome shotgun (WGS) entry which is preliminary data.</text>
</comment>
<dbReference type="Proteomes" id="UP000769766">
    <property type="component" value="Unassembled WGS sequence"/>
</dbReference>
<reference evidence="2" key="1">
    <citation type="submission" date="2020-07" db="EMBL/GenBank/DDBJ databases">
        <title>Huge and variable diversity of episymbiotic CPR bacteria and DPANN archaea in groundwater ecosystems.</title>
        <authorList>
            <person name="He C.Y."/>
            <person name="Keren R."/>
            <person name="Whittaker M."/>
            <person name="Farag I.F."/>
            <person name="Doudna J."/>
            <person name="Cate J.H.D."/>
            <person name="Banfield J.F."/>
        </authorList>
    </citation>
    <scope>NUCLEOTIDE SEQUENCE</scope>
    <source>
        <strain evidence="2">NC_groundwater_672_Ag_B-0.1um_62_36</strain>
    </source>
</reference>
<accession>A0A932FZ98</accession>